<proteinExistence type="predicted"/>
<keyword evidence="2" id="KW-1185">Reference proteome</keyword>
<dbReference type="Proteomes" id="UP000322699">
    <property type="component" value="Unassembled WGS sequence"/>
</dbReference>
<evidence type="ECO:0000313" key="2">
    <source>
        <dbReference type="Proteomes" id="UP000322699"/>
    </source>
</evidence>
<dbReference type="EMBL" id="VRLW01000001">
    <property type="protein sequence ID" value="KAA1259501.1"/>
    <property type="molecule type" value="Genomic_DNA"/>
</dbReference>
<reference evidence="1 2" key="1">
    <citation type="submission" date="2019-08" db="EMBL/GenBank/DDBJ databases">
        <title>Deep-cultivation of Planctomycetes and their phenomic and genomic characterization uncovers novel biology.</title>
        <authorList>
            <person name="Wiegand S."/>
            <person name="Jogler M."/>
            <person name="Boedeker C."/>
            <person name="Pinto D."/>
            <person name="Vollmers J."/>
            <person name="Rivas-Marin E."/>
            <person name="Kohn T."/>
            <person name="Peeters S.H."/>
            <person name="Heuer A."/>
            <person name="Rast P."/>
            <person name="Oberbeckmann S."/>
            <person name="Bunk B."/>
            <person name="Jeske O."/>
            <person name="Meyerdierks A."/>
            <person name="Storesund J.E."/>
            <person name="Kallscheuer N."/>
            <person name="Luecker S."/>
            <person name="Lage O.M."/>
            <person name="Pohl T."/>
            <person name="Merkel B.J."/>
            <person name="Hornburger P."/>
            <person name="Mueller R.-W."/>
            <person name="Bruemmer F."/>
            <person name="Labrenz M."/>
            <person name="Spormann A.M."/>
            <person name="Op Den Camp H."/>
            <person name="Overmann J."/>
            <person name="Amann R."/>
            <person name="Jetten M.S.M."/>
            <person name="Mascher T."/>
            <person name="Medema M.H."/>
            <person name="Devos D.P."/>
            <person name="Kaster A.-K."/>
            <person name="Ovreas L."/>
            <person name="Rohde M."/>
            <person name="Galperin M.Y."/>
            <person name="Jogler C."/>
        </authorList>
    </citation>
    <scope>NUCLEOTIDE SEQUENCE [LARGE SCALE GENOMIC DNA]</scope>
    <source>
        <strain evidence="1 2">LF1</strain>
    </source>
</reference>
<evidence type="ECO:0000313" key="1">
    <source>
        <dbReference type="EMBL" id="KAA1259501.1"/>
    </source>
</evidence>
<dbReference type="RefSeq" id="WP_068262951.1">
    <property type="nucleotide sequence ID" value="NZ_LWSK01000041.1"/>
</dbReference>
<protein>
    <submittedName>
        <fullName evidence="1">Uncharacterized protein</fullName>
    </submittedName>
</protein>
<comment type="caution">
    <text evidence="1">The sequence shown here is derived from an EMBL/GenBank/DDBJ whole genome shotgun (WGS) entry which is preliminary data.</text>
</comment>
<accession>A0A5B1CH10</accession>
<organism evidence="1 2">
    <name type="scientific">Rubripirellula obstinata</name>
    <dbReference type="NCBI Taxonomy" id="406547"/>
    <lineage>
        <taxon>Bacteria</taxon>
        <taxon>Pseudomonadati</taxon>
        <taxon>Planctomycetota</taxon>
        <taxon>Planctomycetia</taxon>
        <taxon>Pirellulales</taxon>
        <taxon>Pirellulaceae</taxon>
        <taxon>Rubripirellula</taxon>
    </lineage>
</organism>
<dbReference type="OrthoDB" id="670198at2"/>
<name>A0A5B1CH10_9BACT</name>
<gene>
    <name evidence="1" type="ORF">LF1_20350</name>
</gene>
<dbReference type="AlphaFoldDB" id="A0A5B1CH10"/>
<sequence>MNSDTILIRQIHPSFVQDGRVGSNAFCPTPKDEGKLSTYDGDKIDAEGAWQHYTGDLRHSSVGAYGFSVGECESLDLPVSEDPEPFPEHVLVDFTAHGSSAVKKKGKKLRKYAVDRGWLYQQA</sequence>